<dbReference type="Gene3D" id="3.40.30.10">
    <property type="entry name" value="Glutaredoxin"/>
    <property type="match status" value="1"/>
</dbReference>
<proteinExistence type="predicted"/>
<comment type="caution">
    <text evidence="1">The sequence shown here is derived from an EMBL/GenBank/DDBJ whole genome shotgun (WGS) entry which is preliminary data.</text>
</comment>
<gene>
    <name evidence="1" type="ORF">UX31_C0029G0004</name>
</gene>
<dbReference type="EMBL" id="LCLS01000029">
    <property type="protein sequence ID" value="KKU20750.1"/>
    <property type="molecule type" value="Genomic_DNA"/>
</dbReference>
<dbReference type="InterPro" id="IPR036249">
    <property type="entry name" value="Thioredoxin-like_sf"/>
</dbReference>
<dbReference type="PATRIC" id="fig|1618732.3.peg.835"/>
<dbReference type="SUPFAM" id="SSF52833">
    <property type="entry name" value="Thioredoxin-like"/>
    <property type="match status" value="1"/>
</dbReference>
<dbReference type="AlphaFoldDB" id="A0A0G1RIK1"/>
<dbReference type="PANTHER" id="PTHR34573:SF1">
    <property type="entry name" value="VITAMIN K EPOXIDE REDUCTASE DOMAIN-CONTAINING PROTEIN"/>
    <property type="match status" value="1"/>
</dbReference>
<dbReference type="Proteomes" id="UP000034107">
    <property type="component" value="Unassembled WGS sequence"/>
</dbReference>
<dbReference type="PANTHER" id="PTHR34573">
    <property type="entry name" value="VKC DOMAIN-CONTAINING PROTEIN"/>
    <property type="match status" value="1"/>
</dbReference>
<protein>
    <submittedName>
        <fullName evidence="1">VKORC1/thioredoxin domain protein</fullName>
    </submittedName>
</protein>
<reference evidence="1 2" key="1">
    <citation type="journal article" date="2015" name="Nature">
        <title>rRNA introns, odd ribosomes, and small enigmatic genomes across a large radiation of phyla.</title>
        <authorList>
            <person name="Brown C.T."/>
            <person name="Hug L.A."/>
            <person name="Thomas B.C."/>
            <person name="Sharon I."/>
            <person name="Castelle C.J."/>
            <person name="Singh A."/>
            <person name="Wilkins M.J."/>
            <person name="Williams K.H."/>
            <person name="Banfield J.F."/>
        </authorList>
    </citation>
    <scope>NUCLEOTIDE SEQUENCE [LARGE SCALE GENOMIC DNA]</scope>
</reference>
<accession>A0A0G1RIK1</accession>
<name>A0A0G1RIK1_9BACT</name>
<sequence>MKYLFIVIAVVGVLAYWLTRTPKESKNYDQFAQCLAEKKLTMYGAYWCSHCQNEKKAFGDSFKYVPYIECTQQTKLCLDKGIAGYPTWIDSSGQKYSGEQGLSGLSKISGCVLPELLDYFSHRLNYRRLILSGCPRGFTCRHPGHHRRNQR</sequence>
<evidence type="ECO:0000313" key="2">
    <source>
        <dbReference type="Proteomes" id="UP000034107"/>
    </source>
</evidence>
<organism evidence="1 2">
    <name type="scientific">Candidatus Nomurabacteria bacterium GW2011_GWA1_46_11</name>
    <dbReference type="NCBI Taxonomy" id="1618732"/>
    <lineage>
        <taxon>Bacteria</taxon>
        <taxon>Candidatus Nomuraibacteriota</taxon>
    </lineage>
</organism>
<evidence type="ECO:0000313" key="1">
    <source>
        <dbReference type="EMBL" id="KKU20750.1"/>
    </source>
</evidence>